<keyword evidence="4 6" id="KW-1133">Transmembrane helix</keyword>
<dbReference type="FunCoup" id="A0A6P8IVX2">
    <property type="interactions" value="1989"/>
</dbReference>
<evidence type="ECO:0000256" key="5">
    <source>
        <dbReference type="ARBA" id="ARBA00023136"/>
    </source>
</evidence>
<evidence type="ECO:0000256" key="3">
    <source>
        <dbReference type="ARBA" id="ARBA00022824"/>
    </source>
</evidence>
<evidence type="ECO:0000313" key="7">
    <source>
        <dbReference type="Proteomes" id="UP000515163"/>
    </source>
</evidence>
<dbReference type="InterPro" id="IPR021013">
    <property type="entry name" value="ATPase_Vma12"/>
</dbReference>
<dbReference type="GO" id="GO:0005789">
    <property type="term" value="C:endoplasmic reticulum membrane"/>
    <property type="evidence" value="ECO:0007669"/>
    <property type="project" value="UniProtKB-SubCell"/>
</dbReference>
<dbReference type="PANTHER" id="PTHR31394:SF1">
    <property type="entry name" value="TRANSMEMBRANE PROTEIN 199"/>
    <property type="match status" value="1"/>
</dbReference>
<keyword evidence="3" id="KW-0256">Endoplasmic reticulum</keyword>
<feature type="transmembrane region" description="Helical" evidence="6">
    <location>
        <begin position="149"/>
        <end position="169"/>
    </location>
</feature>
<protein>
    <submittedName>
        <fullName evidence="8">Transmembrane protein 199-like</fullName>
    </submittedName>
</protein>
<dbReference type="InParanoid" id="A0A6P8IVX2"/>
<evidence type="ECO:0000313" key="8">
    <source>
        <dbReference type="RefSeq" id="XP_031571152.1"/>
    </source>
</evidence>
<dbReference type="AlphaFoldDB" id="A0A6P8IVX2"/>
<comment type="subcellular location">
    <subcellularLocation>
        <location evidence="1">Endoplasmic reticulum membrane</location>
        <topology evidence="1">Multi-pass membrane protein</topology>
    </subcellularLocation>
</comment>
<accession>A0A6P8IVX2</accession>
<evidence type="ECO:0000256" key="6">
    <source>
        <dbReference type="SAM" id="Phobius"/>
    </source>
</evidence>
<dbReference type="PANTHER" id="PTHR31394">
    <property type="entry name" value="TRANSMEMBRANE PROTEIN 199"/>
    <property type="match status" value="1"/>
</dbReference>
<evidence type="ECO:0000256" key="4">
    <source>
        <dbReference type="ARBA" id="ARBA00022989"/>
    </source>
</evidence>
<name>A0A6P8IVX2_ACTTE</name>
<keyword evidence="2 6" id="KW-0812">Transmembrane</keyword>
<organism evidence="7 8">
    <name type="scientific">Actinia tenebrosa</name>
    <name type="common">Australian red waratah sea anemone</name>
    <dbReference type="NCBI Taxonomy" id="6105"/>
    <lineage>
        <taxon>Eukaryota</taxon>
        <taxon>Metazoa</taxon>
        <taxon>Cnidaria</taxon>
        <taxon>Anthozoa</taxon>
        <taxon>Hexacorallia</taxon>
        <taxon>Actiniaria</taxon>
        <taxon>Actiniidae</taxon>
        <taxon>Actinia</taxon>
    </lineage>
</organism>
<gene>
    <name evidence="8" type="primary">LOC116305389</name>
</gene>
<proteinExistence type="predicted"/>
<dbReference type="GO" id="GO:0070072">
    <property type="term" value="P:vacuolar proton-transporting V-type ATPase complex assembly"/>
    <property type="evidence" value="ECO:0007669"/>
    <property type="project" value="InterPro"/>
</dbReference>
<keyword evidence="7" id="KW-1185">Reference proteome</keyword>
<feature type="transmembrane region" description="Helical" evidence="6">
    <location>
        <begin position="175"/>
        <end position="197"/>
    </location>
</feature>
<sequence>MVVEVILTRQIEQAIKQARKIDEIPEDLIERLSHYGEDEDNDRDKKIQRVIEFKLVREVWLYLKKNQTKSDKTSRIYLHELLEGSELYVEPPKPPEKSPELVARLKRLKAEQERLQYDKMVSNLGPKWADTTESLATEVKSTSKQLSSVVNFLCTVGATFVFGFVASQYAFPNLALRVIIGIVLACFVAVAEIYFMARTEI</sequence>
<evidence type="ECO:0000256" key="2">
    <source>
        <dbReference type="ARBA" id="ARBA00022692"/>
    </source>
</evidence>
<evidence type="ECO:0000256" key="1">
    <source>
        <dbReference type="ARBA" id="ARBA00004477"/>
    </source>
</evidence>
<dbReference type="Pfam" id="PF11712">
    <property type="entry name" value="Vma12"/>
    <property type="match status" value="1"/>
</dbReference>
<dbReference type="RefSeq" id="XP_031571152.1">
    <property type="nucleotide sequence ID" value="XM_031715292.1"/>
</dbReference>
<dbReference type="GeneID" id="116305389"/>
<keyword evidence="5 6" id="KW-0472">Membrane</keyword>
<dbReference type="OrthoDB" id="19981at2759"/>
<dbReference type="Proteomes" id="UP000515163">
    <property type="component" value="Unplaced"/>
</dbReference>
<dbReference type="KEGG" id="aten:116305389"/>
<reference evidence="8" key="1">
    <citation type="submission" date="2025-08" db="UniProtKB">
        <authorList>
            <consortium name="RefSeq"/>
        </authorList>
    </citation>
    <scope>IDENTIFICATION</scope>
    <source>
        <tissue evidence="8">Tentacle</tissue>
    </source>
</reference>